<feature type="chain" id="PRO_5012552645" evidence="2">
    <location>
        <begin position="25"/>
        <end position="296"/>
    </location>
</feature>
<dbReference type="EMBL" id="MCGE01000068">
    <property type="protein sequence ID" value="ORY97072.1"/>
    <property type="molecule type" value="Genomic_DNA"/>
</dbReference>
<accession>A0A1X2HE20</accession>
<keyword evidence="2" id="KW-0732">Signal</keyword>
<organism evidence="3 4">
    <name type="scientific">Absidia repens</name>
    <dbReference type="NCBI Taxonomy" id="90262"/>
    <lineage>
        <taxon>Eukaryota</taxon>
        <taxon>Fungi</taxon>
        <taxon>Fungi incertae sedis</taxon>
        <taxon>Mucoromycota</taxon>
        <taxon>Mucoromycotina</taxon>
        <taxon>Mucoromycetes</taxon>
        <taxon>Mucorales</taxon>
        <taxon>Cunninghamellaceae</taxon>
        <taxon>Absidia</taxon>
    </lineage>
</organism>
<dbReference type="OrthoDB" id="10429545at2759"/>
<evidence type="ECO:0000313" key="3">
    <source>
        <dbReference type="EMBL" id="ORY97072.1"/>
    </source>
</evidence>
<name>A0A1X2HE20_9FUNG</name>
<dbReference type="AlphaFoldDB" id="A0A1X2HE20"/>
<proteinExistence type="predicted"/>
<sequence length="296" mass="34390">MLFFFFFLLDPCLFLPAPPSPITSVNTMVPEILDLIGEFAGTWFLLVVNRNPSPRQVLRDGGIGLILDYVLMKMGGDYRMLFHLRDMVCTVWMSRYSPRGYADAFYSSFTWGLNYVHTDEKSKRDFEILSRPVLEQDQEVVQEEGWETDGRDEEEDDEDDEDDDEEEYNPYIRSTIEERLDLITSGKITDVNYIVCDFVRSHGFICQELRAFIDMYGVEHMSKIQGQLNFRGTYEHVMWLINLCVDLGYQGTAITQHRGPSCIEPGMIHYKYPSTYDADLACHMYFSAQVSKQNLK</sequence>
<evidence type="ECO:0000313" key="4">
    <source>
        <dbReference type="Proteomes" id="UP000193560"/>
    </source>
</evidence>
<protein>
    <submittedName>
        <fullName evidence="3">Uncharacterized protein</fullName>
    </submittedName>
</protein>
<reference evidence="3 4" key="1">
    <citation type="submission" date="2016-07" db="EMBL/GenBank/DDBJ databases">
        <title>Pervasive Adenine N6-methylation of Active Genes in Fungi.</title>
        <authorList>
            <consortium name="DOE Joint Genome Institute"/>
            <person name="Mondo S.J."/>
            <person name="Dannebaum R.O."/>
            <person name="Kuo R.C."/>
            <person name="Labutti K."/>
            <person name="Haridas S."/>
            <person name="Kuo A."/>
            <person name="Salamov A."/>
            <person name="Ahrendt S.R."/>
            <person name="Lipzen A."/>
            <person name="Sullivan W."/>
            <person name="Andreopoulos W.B."/>
            <person name="Clum A."/>
            <person name="Lindquist E."/>
            <person name="Daum C."/>
            <person name="Ramamoorthy G.K."/>
            <person name="Gryganskyi A."/>
            <person name="Culley D."/>
            <person name="Magnuson J.K."/>
            <person name="James T.Y."/>
            <person name="O'Malley M.A."/>
            <person name="Stajich J.E."/>
            <person name="Spatafora J.W."/>
            <person name="Visel A."/>
            <person name="Grigoriev I.V."/>
        </authorList>
    </citation>
    <scope>NUCLEOTIDE SEQUENCE [LARGE SCALE GENOMIC DNA]</scope>
    <source>
        <strain evidence="3 4">NRRL 1336</strain>
    </source>
</reference>
<evidence type="ECO:0000256" key="2">
    <source>
        <dbReference type="SAM" id="SignalP"/>
    </source>
</evidence>
<gene>
    <name evidence="3" type="ORF">BCR42DRAFT_399158</name>
</gene>
<feature type="region of interest" description="Disordered" evidence="1">
    <location>
        <begin position="139"/>
        <end position="169"/>
    </location>
</feature>
<keyword evidence="4" id="KW-1185">Reference proteome</keyword>
<feature type="compositionally biased region" description="Acidic residues" evidence="1">
    <location>
        <begin position="139"/>
        <end position="168"/>
    </location>
</feature>
<comment type="caution">
    <text evidence="3">The sequence shown here is derived from an EMBL/GenBank/DDBJ whole genome shotgun (WGS) entry which is preliminary data.</text>
</comment>
<evidence type="ECO:0000256" key="1">
    <source>
        <dbReference type="SAM" id="MobiDB-lite"/>
    </source>
</evidence>
<feature type="signal peptide" evidence="2">
    <location>
        <begin position="1"/>
        <end position="24"/>
    </location>
</feature>
<dbReference type="Proteomes" id="UP000193560">
    <property type="component" value="Unassembled WGS sequence"/>
</dbReference>